<evidence type="ECO:0000256" key="9">
    <source>
        <dbReference type="PIRSR" id="PIRSR602401-1"/>
    </source>
</evidence>
<dbReference type="PRINTS" id="PR00463">
    <property type="entry name" value="EP450I"/>
</dbReference>
<evidence type="ECO:0000313" key="11">
    <source>
        <dbReference type="EMBL" id="THU84143.1"/>
    </source>
</evidence>
<dbReference type="InterPro" id="IPR002401">
    <property type="entry name" value="Cyt_P450_E_grp-I"/>
</dbReference>
<dbReference type="PANTHER" id="PTHR46300">
    <property type="entry name" value="P450, PUTATIVE (EUROFUNG)-RELATED-RELATED"/>
    <property type="match status" value="1"/>
</dbReference>
<dbReference type="GO" id="GO:0016705">
    <property type="term" value="F:oxidoreductase activity, acting on paired donors, with incorporation or reduction of molecular oxygen"/>
    <property type="evidence" value="ECO:0007669"/>
    <property type="project" value="InterPro"/>
</dbReference>
<dbReference type="Proteomes" id="UP000297245">
    <property type="component" value="Unassembled WGS sequence"/>
</dbReference>
<evidence type="ECO:0000256" key="8">
    <source>
        <dbReference type="ARBA" id="ARBA00023033"/>
    </source>
</evidence>
<organism evidence="11 12">
    <name type="scientific">Dendrothele bispora (strain CBS 962.96)</name>
    <dbReference type="NCBI Taxonomy" id="1314807"/>
    <lineage>
        <taxon>Eukaryota</taxon>
        <taxon>Fungi</taxon>
        <taxon>Dikarya</taxon>
        <taxon>Basidiomycota</taxon>
        <taxon>Agaricomycotina</taxon>
        <taxon>Agaricomycetes</taxon>
        <taxon>Agaricomycetidae</taxon>
        <taxon>Agaricales</taxon>
        <taxon>Agaricales incertae sedis</taxon>
        <taxon>Dendrothele</taxon>
    </lineage>
</organism>
<dbReference type="EMBL" id="ML179619">
    <property type="protein sequence ID" value="THU84143.1"/>
    <property type="molecule type" value="Genomic_DNA"/>
</dbReference>
<dbReference type="Gene3D" id="1.10.630.10">
    <property type="entry name" value="Cytochrome P450"/>
    <property type="match status" value="1"/>
</dbReference>
<feature type="binding site" description="axial binding residue" evidence="9">
    <location>
        <position position="431"/>
    </location>
    <ligand>
        <name>heme</name>
        <dbReference type="ChEBI" id="CHEBI:30413"/>
    </ligand>
    <ligandPart>
        <name>Fe</name>
        <dbReference type="ChEBI" id="CHEBI:18248"/>
    </ligandPart>
</feature>
<sequence length="497" mass="56183">MSFTTLDALLLAAGVYLLTRLFSGGKKYSKPPGPKGYPLIGNLLDVPSSFEWIEWARWGEKWGDLLSMSVFGTTVVVINSYERAVEMLDKKSTVYSDRPYVPMAMELIEMRDSMGFLPYDKRFKSSRRLFHQELGSSTAVRGFYPQEEHLGKRFLKRVINKPDQLLDHCFQHAGAIILRVAYGYEVEEENDSFVNIANTAMDNFNRATAPGAFLVNQLPILLKVPDWFPGAGWKKLGKSWAKDYWAMVDVPFEYVKKQLAEGTAEDSFTAKWLKQHISAQEELDLKFASSSMFGAGGETSAVTFYVFYLLMSMHPEVQKRAHAEIDAVIGGERLPNLEDRPHLPYVEAVCKEVMRYHSVVPNGLPHCTASDDIHDGMFIPKGAIIFANIWNMTHDPKTYKNPMDFNPERFLGDKPEQDPKDMIFGFGRRLCPGRLLGDASVFITLAMSLAAFDIKPLEDGEPLFLNNKTGIVSHLHPFKCNITPRMDRAKLIALIQS</sequence>
<dbReference type="OrthoDB" id="2789670at2759"/>
<proteinExistence type="inferred from homology"/>
<name>A0A4S8L6W8_DENBC</name>
<keyword evidence="8 10" id="KW-0503">Monooxygenase</keyword>
<evidence type="ECO:0000313" key="12">
    <source>
        <dbReference type="Proteomes" id="UP000297245"/>
    </source>
</evidence>
<keyword evidence="12" id="KW-1185">Reference proteome</keyword>
<dbReference type="SUPFAM" id="SSF48264">
    <property type="entry name" value="Cytochrome P450"/>
    <property type="match status" value="1"/>
</dbReference>
<keyword evidence="7 9" id="KW-0408">Iron</keyword>
<evidence type="ECO:0000256" key="3">
    <source>
        <dbReference type="ARBA" id="ARBA00010617"/>
    </source>
</evidence>
<dbReference type="GO" id="GO:0004497">
    <property type="term" value="F:monooxygenase activity"/>
    <property type="evidence" value="ECO:0007669"/>
    <property type="project" value="UniProtKB-KW"/>
</dbReference>
<dbReference type="AlphaFoldDB" id="A0A4S8L6W8"/>
<comment type="cofactor">
    <cofactor evidence="1 9">
        <name>heme</name>
        <dbReference type="ChEBI" id="CHEBI:30413"/>
    </cofactor>
</comment>
<accession>A0A4S8L6W8</accession>
<comment type="pathway">
    <text evidence="2">Secondary metabolite biosynthesis.</text>
</comment>
<evidence type="ECO:0000256" key="1">
    <source>
        <dbReference type="ARBA" id="ARBA00001971"/>
    </source>
</evidence>
<dbReference type="Pfam" id="PF00067">
    <property type="entry name" value="p450"/>
    <property type="match status" value="1"/>
</dbReference>
<dbReference type="GO" id="GO:0020037">
    <property type="term" value="F:heme binding"/>
    <property type="evidence" value="ECO:0007669"/>
    <property type="project" value="InterPro"/>
</dbReference>
<dbReference type="PROSITE" id="PS00086">
    <property type="entry name" value="CYTOCHROME_P450"/>
    <property type="match status" value="1"/>
</dbReference>
<evidence type="ECO:0000256" key="2">
    <source>
        <dbReference type="ARBA" id="ARBA00005179"/>
    </source>
</evidence>
<reference evidence="11 12" key="1">
    <citation type="journal article" date="2019" name="Nat. Ecol. Evol.">
        <title>Megaphylogeny resolves global patterns of mushroom evolution.</title>
        <authorList>
            <person name="Varga T."/>
            <person name="Krizsan K."/>
            <person name="Foldi C."/>
            <person name="Dima B."/>
            <person name="Sanchez-Garcia M."/>
            <person name="Sanchez-Ramirez S."/>
            <person name="Szollosi G.J."/>
            <person name="Szarkandi J.G."/>
            <person name="Papp V."/>
            <person name="Albert L."/>
            <person name="Andreopoulos W."/>
            <person name="Angelini C."/>
            <person name="Antonin V."/>
            <person name="Barry K.W."/>
            <person name="Bougher N.L."/>
            <person name="Buchanan P."/>
            <person name="Buyck B."/>
            <person name="Bense V."/>
            <person name="Catcheside P."/>
            <person name="Chovatia M."/>
            <person name="Cooper J."/>
            <person name="Damon W."/>
            <person name="Desjardin D."/>
            <person name="Finy P."/>
            <person name="Geml J."/>
            <person name="Haridas S."/>
            <person name="Hughes K."/>
            <person name="Justo A."/>
            <person name="Karasinski D."/>
            <person name="Kautmanova I."/>
            <person name="Kiss B."/>
            <person name="Kocsube S."/>
            <person name="Kotiranta H."/>
            <person name="LaButti K.M."/>
            <person name="Lechner B.E."/>
            <person name="Liimatainen K."/>
            <person name="Lipzen A."/>
            <person name="Lukacs Z."/>
            <person name="Mihaltcheva S."/>
            <person name="Morgado L.N."/>
            <person name="Niskanen T."/>
            <person name="Noordeloos M.E."/>
            <person name="Ohm R.A."/>
            <person name="Ortiz-Santana B."/>
            <person name="Ovrebo C."/>
            <person name="Racz N."/>
            <person name="Riley R."/>
            <person name="Savchenko A."/>
            <person name="Shiryaev A."/>
            <person name="Soop K."/>
            <person name="Spirin V."/>
            <person name="Szebenyi C."/>
            <person name="Tomsovsky M."/>
            <person name="Tulloss R.E."/>
            <person name="Uehling J."/>
            <person name="Grigoriev I.V."/>
            <person name="Vagvolgyi C."/>
            <person name="Papp T."/>
            <person name="Martin F.M."/>
            <person name="Miettinen O."/>
            <person name="Hibbett D.S."/>
            <person name="Nagy L.G."/>
        </authorList>
    </citation>
    <scope>NUCLEOTIDE SEQUENCE [LARGE SCALE GENOMIC DNA]</scope>
    <source>
        <strain evidence="11 12">CBS 962.96</strain>
    </source>
</reference>
<dbReference type="InterPro" id="IPR001128">
    <property type="entry name" value="Cyt_P450"/>
</dbReference>
<evidence type="ECO:0000256" key="4">
    <source>
        <dbReference type="ARBA" id="ARBA00022617"/>
    </source>
</evidence>
<keyword evidence="4 9" id="KW-0349">Heme</keyword>
<dbReference type="GO" id="GO:0005506">
    <property type="term" value="F:iron ion binding"/>
    <property type="evidence" value="ECO:0007669"/>
    <property type="project" value="InterPro"/>
</dbReference>
<comment type="similarity">
    <text evidence="3 10">Belongs to the cytochrome P450 family.</text>
</comment>
<gene>
    <name evidence="11" type="ORF">K435DRAFT_971314</name>
</gene>
<evidence type="ECO:0000256" key="7">
    <source>
        <dbReference type="ARBA" id="ARBA00023004"/>
    </source>
</evidence>
<evidence type="ECO:0000256" key="5">
    <source>
        <dbReference type="ARBA" id="ARBA00022723"/>
    </source>
</evidence>
<keyword evidence="6 10" id="KW-0560">Oxidoreductase</keyword>
<evidence type="ECO:0000256" key="6">
    <source>
        <dbReference type="ARBA" id="ARBA00023002"/>
    </source>
</evidence>
<dbReference type="InterPro" id="IPR036396">
    <property type="entry name" value="Cyt_P450_sf"/>
</dbReference>
<protein>
    <submittedName>
        <fullName evidence="11">Cytochrome P450</fullName>
    </submittedName>
</protein>
<evidence type="ECO:0000256" key="10">
    <source>
        <dbReference type="RuleBase" id="RU000461"/>
    </source>
</evidence>
<dbReference type="InterPro" id="IPR050364">
    <property type="entry name" value="Cytochrome_P450_fung"/>
</dbReference>
<dbReference type="InterPro" id="IPR017972">
    <property type="entry name" value="Cyt_P450_CS"/>
</dbReference>
<keyword evidence="5 9" id="KW-0479">Metal-binding</keyword>
<dbReference type="PANTHER" id="PTHR46300:SF7">
    <property type="entry name" value="P450, PUTATIVE (EUROFUNG)-RELATED"/>
    <property type="match status" value="1"/>
</dbReference>
<dbReference type="CDD" id="cd11065">
    <property type="entry name" value="CYP64-like"/>
    <property type="match status" value="1"/>
</dbReference>